<protein>
    <submittedName>
        <fullName evidence="1">Uncharacterized protein</fullName>
    </submittedName>
</protein>
<evidence type="ECO:0000313" key="1">
    <source>
        <dbReference type="EMBL" id="SEN64582.1"/>
    </source>
</evidence>
<dbReference type="AlphaFoldDB" id="A0A1H8I8I3"/>
<dbReference type="Proteomes" id="UP000198657">
    <property type="component" value="Unassembled WGS sequence"/>
</dbReference>
<sequence>MNIKKYICAIDYILLQLDLIASKKGLLNIRKDFTEIHFEKRSILRINCFT</sequence>
<gene>
    <name evidence="1" type="ORF">SAMN04487942_0469</name>
</gene>
<dbReference type="EMBL" id="FODN01000001">
    <property type="protein sequence ID" value="SEN64582.1"/>
    <property type="molecule type" value="Genomic_DNA"/>
</dbReference>
<name>A0A1H8I8I3_9FLAO</name>
<evidence type="ECO:0000313" key="2">
    <source>
        <dbReference type="Proteomes" id="UP000198657"/>
    </source>
</evidence>
<organism evidence="1 2">
    <name type="scientific">Flavobacterium sinopsychrotolerans</name>
    <dbReference type="NCBI Taxonomy" id="604089"/>
    <lineage>
        <taxon>Bacteria</taxon>
        <taxon>Pseudomonadati</taxon>
        <taxon>Bacteroidota</taxon>
        <taxon>Flavobacteriia</taxon>
        <taxon>Flavobacteriales</taxon>
        <taxon>Flavobacteriaceae</taxon>
        <taxon>Flavobacterium</taxon>
    </lineage>
</organism>
<accession>A0A1H8I8I3</accession>
<reference evidence="2" key="1">
    <citation type="submission" date="2016-10" db="EMBL/GenBank/DDBJ databases">
        <authorList>
            <person name="Varghese N."/>
            <person name="Submissions S."/>
        </authorList>
    </citation>
    <scope>NUCLEOTIDE SEQUENCE [LARGE SCALE GENOMIC DNA]</scope>
    <source>
        <strain evidence="2">CGMCC 1.8704</strain>
    </source>
</reference>
<proteinExistence type="predicted"/>
<keyword evidence="2" id="KW-1185">Reference proteome</keyword>
<dbReference type="STRING" id="604089.SAMN04487942_0469"/>